<dbReference type="InterPro" id="IPR007325">
    <property type="entry name" value="KFase/CYL"/>
</dbReference>
<dbReference type="PANTHER" id="PTHR34861">
    <property type="match status" value="1"/>
</dbReference>
<dbReference type="PANTHER" id="PTHR34861:SF11">
    <property type="entry name" value="CYCLASE"/>
    <property type="match status" value="1"/>
</dbReference>
<dbReference type="GO" id="GO:0004061">
    <property type="term" value="F:arylformamidase activity"/>
    <property type="evidence" value="ECO:0007669"/>
    <property type="project" value="InterPro"/>
</dbReference>
<dbReference type="EMBL" id="CAEZYR010000157">
    <property type="protein sequence ID" value="CAB4767717.1"/>
    <property type="molecule type" value="Genomic_DNA"/>
</dbReference>
<sequence>MTNDAIRPEQDHPHVAEILAYFDTLSNWGRWGGEDRLGTLNYVTPDVTVAAASEIRDGGSVSCAWDIDGADDLHGPSHRYMINTGQGLGDDNRVPQKHRRANDRSAGAAEYVGFAFHGMNMTHIDALSHIFWDKAMYNGLPAEHVTAHAGAVSLAITDAAAGITSRGVLLDIPPVVGVEWLDPGFGVTPELLEAAEERQGVTVRPGDIVFLRVGYSKRKRAEGPRPMNLGQAGWHATALPWLHKRQVAVIGNDGGQDAMPSGYHRDGLAMPIHAIGITAMGLWLLDNLDLEPLADACTVRNRWSFFMHLAPLRLSGATGSPLNPVAIF</sequence>
<dbReference type="Pfam" id="PF04199">
    <property type="entry name" value="Cyclase"/>
    <property type="match status" value="1"/>
</dbReference>
<dbReference type="Gene3D" id="3.50.30.50">
    <property type="entry name" value="Putative cyclase"/>
    <property type="match status" value="1"/>
</dbReference>
<evidence type="ECO:0000313" key="2">
    <source>
        <dbReference type="EMBL" id="CAB4995504.1"/>
    </source>
</evidence>
<accession>A0A6J6VB58</accession>
<name>A0A6J6VB58_9ZZZZ</name>
<dbReference type="InterPro" id="IPR037175">
    <property type="entry name" value="KFase_sf"/>
</dbReference>
<dbReference type="EMBL" id="CAFBOS010000069">
    <property type="protein sequence ID" value="CAB4995504.1"/>
    <property type="molecule type" value="Genomic_DNA"/>
</dbReference>
<gene>
    <name evidence="1" type="ORF">UFOPK2754_02914</name>
    <name evidence="2" type="ORF">UFOPK3967_01297</name>
</gene>
<dbReference type="SUPFAM" id="SSF102198">
    <property type="entry name" value="Putative cyclase"/>
    <property type="match status" value="1"/>
</dbReference>
<reference evidence="1" key="1">
    <citation type="submission" date="2020-05" db="EMBL/GenBank/DDBJ databases">
        <authorList>
            <person name="Chiriac C."/>
            <person name="Salcher M."/>
            <person name="Ghai R."/>
            <person name="Kavagutti S V."/>
        </authorList>
    </citation>
    <scope>NUCLEOTIDE SEQUENCE</scope>
</reference>
<organism evidence="1">
    <name type="scientific">freshwater metagenome</name>
    <dbReference type="NCBI Taxonomy" id="449393"/>
    <lineage>
        <taxon>unclassified sequences</taxon>
        <taxon>metagenomes</taxon>
        <taxon>ecological metagenomes</taxon>
    </lineage>
</organism>
<dbReference type="AlphaFoldDB" id="A0A6J6VB58"/>
<evidence type="ECO:0000313" key="1">
    <source>
        <dbReference type="EMBL" id="CAB4767717.1"/>
    </source>
</evidence>
<protein>
    <submittedName>
        <fullName evidence="1">Unannotated protein</fullName>
    </submittedName>
</protein>
<dbReference type="GO" id="GO:0019441">
    <property type="term" value="P:L-tryptophan catabolic process to kynurenine"/>
    <property type="evidence" value="ECO:0007669"/>
    <property type="project" value="InterPro"/>
</dbReference>
<proteinExistence type="predicted"/>